<dbReference type="InterPro" id="IPR016992">
    <property type="entry name" value="UCP032209"/>
</dbReference>
<dbReference type="PIRSF" id="PIRSF032209">
    <property type="entry name" value="UCP032209"/>
    <property type="match status" value="1"/>
</dbReference>
<organism evidence="1 5">
    <name type="scientific">Streptococcus suis</name>
    <dbReference type="NCBI Taxonomy" id="1307"/>
    <lineage>
        <taxon>Bacteria</taxon>
        <taxon>Bacillati</taxon>
        <taxon>Bacillota</taxon>
        <taxon>Bacilli</taxon>
        <taxon>Lactobacillales</taxon>
        <taxon>Streptococcaceae</taxon>
        <taxon>Streptococcus</taxon>
    </lineage>
</organism>
<dbReference type="EMBL" id="FIHD01000020">
    <property type="protein sequence ID" value="CYU96257.1"/>
    <property type="molecule type" value="Genomic_DNA"/>
</dbReference>
<evidence type="ECO:0000313" key="3">
    <source>
        <dbReference type="EMBL" id="MDG4527529.1"/>
    </source>
</evidence>
<evidence type="ECO:0000313" key="2">
    <source>
        <dbReference type="EMBL" id="CYV57283.1"/>
    </source>
</evidence>
<dbReference type="AlphaFoldDB" id="A0A116LJN2"/>
<dbReference type="Proteomes" id="UP000073494">
    <property type="component" value="Unassembled WGS sequence"/>
</dbReference>
<evidence type="ECO:0000313" key="4">
    <source>
        <dbReference type="Proteomes" id="UP000073388"/>
    </source>
</evidence>
<dbReference type="EMBL" id="FIIX01000002">
    <property type="protein sequence ID" value="CYV57283.1"/>
    <property type="molecule type" value="Genomic_DNA"/>
</dbReference>
<dbReference type="Proteomes" id="UP000073388">
    <property type="component" value="Unassembled WGS sequence"/>
</dbReference>
<proteinExistence type="predicted"/>
<gene>
    <name evidence="1" type="ORF">ERS132416_01246</name>
    <name evidence="2" type="ORF">ERS132461_00117</name>
    <name evidence="3" type="ORF">NOL13_09055</name>
</gene>
<dbReference type="EMBL" id="JANFMP010000029">
    <property type="protein sequence ID" value="MDG4527529.1"/>
    <property type="molecule type" value="Genomic_DNA"/>
</dbReference>
<sequence length="154" mass="17935">MKTDAVLSNDRKYRYVLTREWDENLPKVMFIGLNPSTADEIKDDPTIRRCISFAKEWGYGGFYMVNLFAFRSKNPSDLWREENPIGIENDDYIKQYVKLSDKVVACWGEMGSYLNRSKKVLELLDDVYCLIINKSGEPKHPLYIKAGTPLIRLK</sequence>
<name>A0A116LJN2_STRSU</name>
<dbReference type="Proteomes" id="UP001152875">
    <property type="component" value="Unassembled WGS sequence"/>
</dbReference>
<accession>A0A116LJN2</accession>
<dbReference type="Pfam" id="PF07799">
    <property type="entry name" value="DUF1643"/>
    <property type="match status" value="1"/>
</dbReference>
<evidence type="ECO:0000313" key="1">
    <source>
        <dbReference type="EMBL" id="CYU96257.1"/>
    </source>
</evidence>
<dbReference type="RefSeq" id="WP_044754400.1">
    <property type="nucleotide sequence ID" value="NZ_CEFG01000033.1"/>
</dbReference>
<reference evidence="3" key="2">
    <citation type="submission" date="2022-07" db="EMBL/GenBank/DDBJ databases">
        <title>Whole Genome Sequencing of Streptococcus suis.</title>
        <authorList>
            <person name="Dai X."/>
            <person name="Huang J."/>
            <person name="Wang L."/>
        </authorList>
    </citation>
    <scope>NUCLEOTIDE SEQUENCE</scope>
    <source>
        <strain evidence="3">XNB2</strain>
    </source>
</reference>
<evidence type="ECO:0000313" key="5">
    <source>
        <dbReference type="Proteomes" id="UP000073494"/>
    </source>
</evidence>
<reference evidence="4 5" key="1">
    <citation type="submission" date="2016-02" db="EMBL/GenBank/DDBJ databases">
        <authorList>
            <consortium name="Pathogen Informatics"/>
        </authorList>
    </citation>
    <scope>NUCLEOTIDE SEQUENCE [LARGE SCALE GENOMIC DNA]</scope>
    <source>
        <strain evidence="1 5">LSS54</strain>
        <strain evidence="2 4">LSS99</strain>
    </source>
</reference>
<protein>
    <submittedName>
        <fullName evidence="3">DUF1643 domain-containing protein</fullName>
    </submittedName>
</protein>
<dbReference type="InterPro" id="IPR012441">
    <property type="entry name" value="DUF1643"/>
</dbReference>